<dbReference type="EMBL" id="UYYA01001836">
    <property type="protein sequence ID" value="VDM55634.1"/>
    <property type="molecule type" value="Genomic_DNA"/>
</dbReference>
<dbReference type="AlphaFoldDB" id="A0A0R3PI71"/>
<proteinExistence type="predicted"/>
<accession>A0A0R3PI71</accession>
<dbReference type="Gene3D" id="3.40.33.10">
    <property type="entry name" value="CAP"/>
    <property type="match status" value="1"/>
</dbReference>
<dbReference type="OrthoDB" id="5787439at2759"/>
<evidence type="ECO:0000313" key="3">
    <source>
        <dbReference type="WBParaSite" id="ACOC_0000404801-mRNA-1"/>
    </source>
</evidence>
<keyword evidence="2" id="KW-1185">Reference proteome</keyword>
<evidence type="ECO:0000313" key="1">
    <source>
        <dbReference type="EMBL" id="VDM55634.1"/>
    </source>
</evidence>
<protein>
    <submittedName>
        <fullName evidence="3">SCP domain-containing protein</fullName>
    </submittedName>
</protein>
<gene>
    <name evidence="1" type="ORF">ACOC_LOCUS4049</name>
</gene>
<reference evidence="1 2" key="2">
    <citation type="submission" date="2018-11" db="EMBL/GenBank/DDBJ databases">
        <authorList>
            <consortium name="Pathogen Informatics"/>
        </authorList>
    </citation>
    <scope>NUCLEOTIDE SEQUENCE [LARGE SCALE GENOMIC DNA]</scope>
    <source>
        <strain evidence="1 2">Costa Rica</strain>
    </source>
</reference>
<sequence>MGQTCLKSSPTTASLWKWIGIANAGWPSTNVFNGNEALRAFDNIVNANPTAVGCYGAFCDDRATSAYVFSQREGRTGTLVYTFRESCENGKRCTSPKSGLCEYGLLEYRMKAMIVVALLYQ</sequence>
<evidence type="ECO:0000313" key="2">
    <source>
        <dbReference type="Proteomes" id="UP000267027"/>
    </source>
</evidence>
<name>A0A0R3PI71_ANGCS</name>
<dbReference type="InterPro" id="IPR035940">
    <property type="entry name" value="CAP_sf"/>
</dbReference>
<reference evidence="3" key="1">
    <citation type="submission" date="2017-02" db="UniProtKB">
        <authorList>
            <consortium name="WormBaseParasite"/>
        </authorList>
    </citation>
    <scope>IDENTIFICATION</scope>
</reference>
<dbReference type="Proteomes" id="UP000267027">
    <property type="component" value="Unassembled WGS sequence"/>
</dbReference>
<dbReference type="WBParaSite" id="ACOC_0000404801-mRNA-1">
    <property type="protein sequence ID" value="ACOC_0000404801-mRNA-1"/>
    <property type="gene ID" value="ACOC_0000404801"/>
</dbReference>
<organism evidence="3">
    <name type="scientific">Angiostrongylus costaricensis</name>
    <name type="common">Nematode worm</name>
    <dbReference type="NCBI Taxonomy" id="334426"/>
    <lineage>
        <taxon>Eukaryota</taxon>
        <taxon>Metazoa</taxon>
        <taxon>Ecdysozoa</taxon>
        <taxon>Nematoda</taxon>
        <taxon>Chromadorea</taxon>
        <taxon>Rhabditida</taxon>
        <taxon>Rhabditina</taxon>
        <taxon>Rhabditomorpha</taxon>
        <taxon>Strongyloidea</taxon>
        <taxon>Metastrongylidae</taxon>
        <taxon>Angiostrongylus</taxon>
    </lineage>
</organism>